<name>A0AAV0ME69_9ROSI</name>
<dbReference type="AlphaFoldDB" id="A0AAV0ME69"/>
<comment type="caution">
    <text evidence="1">The sequence shown here is derived from an EMBL/GenBank/DDBJ whole genome shotgun (WGS) entry which is preliminary data.</text>
</comment>
<evidence type="ECO:0000313" key="2">
    <source>
        <dbReference type="Proteomes" id="UP001154282"/>
    </source>
</evidence>
<reference evidence="1" key="1">
    <citation type="submission" date="2022-08" db="EMBL/GenBank/DDBJ databases">
        <authorList>
            <person name="Gutierrez-Valencia J."/>
        </authorList>
    </citation>
    <scope>NUCLEOTIDE SEQUENCE</scope>
</reference>
<proteinExistence type="predicted"/>
<accession>A0AAV0ME69</accession>
<evidence type="ECO:0000313" key="1">
    <source>
        <dbReference type="EMBL" id="CAI0445029.1"/>
    </source>
</evidence>
<dbReference type="EMBL" id="CAMGYJ010000007">
    <property type="protein sequence ID" value="CAI0445029.1"/>
    <property type="molecule type" value="Genomic_DNA"/>
</dbReference>
<gene>
    <name evidence="1" type="ORF">LITE_LOCUS28365</name>
</gene>
<dbReference type="Proteomes" id="UP001154282">
    <property type="component" value="Unassembled WGS sequence"/>
</dbReference>
<sequence length="55" mass="6309">MRSSRVWRGITLSNQGWSIMPAWLICWVEQEVCTKHGIWLGGCPRGQTLMCGQPY</sequence>
<keyword evidence="2" id="KW-1185">Reference proteome</keyword>
<organism evidence="1 2">
    <name type="scientific">Linum tenue</name>
    <dbReference type="NCBI Taxonomy" id="586396"/>
    <lineage>
        <taxon>Eukaryota</taxon>
        <taxon>Viridiplantae</taxon>
        <taxon>Streptophyta</taxon>
        <taxon>Embryophyta</taxon>
        <taxon>Tracheophyta</taxon>
        <taxon>Spermatophyta</taxon>
        <taxon>Magnoliopsida</taxon>
        <taxon>eudicotyledons</taxon>
        <taxon>Gunneridae</taxon>
        <taxon>Pentapetalae</taxon>
        <taxon>rosids</taxon>
        <taxon>fabids</taxon>
        <taxon>Malpighiales</taxon>
        <taxon>Linaceae</taxon>
        <taxon>Linum</taxon>
    </lineage>
</organism>
<protein>
    <submittedName>
        <fullName evidence="1">Uncharacterized protein</fullName>
    </submittedName>
</protein>